<comment type="caution">
    <text evidence="2">The sequence shown here is derived from an EMBL/GenBank/DDBJ whole genome shotgun (WGS) entry which is preliminary data.</text>
</comment>
<gene>
    <name evidence="2" type="ORF">TPAB3V08_LOCUS13425</name>
</gene>
<evidence type="ECO:0000256" key="1">
    <source>
        <dbReference type="SAM" id="MobiDB-lite"/>
    </source>
</evidence>
<name>A0ABN7PIH6_TIMPD</name>
<organism evidence="2 3">
    <name type="scientific">Timema podura</name>
    <name type="common">Walking stick</name>
    <dbReference type="NCBI Taxonomy" id="61482"/>
    <lineage>
        <taxon>Eukaryota</taxon>
        <taxon>Metazoa</taxon>
        <taxon>Ecdysozoa</taxon>
        <taxon>Arthropoda</taxon>
        <taxon>Hexapoda</taxon>
        <taxon>Insecta</taxon>
        <taxon>Pterygota</taxon>
        <taxon>Neoptera</taxon>
        <taxon>Polyneoptera</taxon>
        <taxon>Phasmatodea</taxon>
        <taxon>Timematodea</taxon>
        <taxon>Timematoidea</taxon>
        <taxon>Timematidae</taxon>
        <taxon>Timema</taxon>
    </lineage>
</organism>
<evidence type="ECO:0000313" key="2">
    <source>
        <dbReference type="EMBL" id="CAG2066482.1"/>
    </source>
</evidence>
<reference evidence="2" key="1">
    <citation type="submission" date="2021-03" db="EMBL/GenBank/DDBJ databases">
        <authorList>
            <person name="Tran Van P."/>
        </authorList>
    </citation>
    <scope>NUCLEOTIDE SEQUENCE</scope>
</reference>
<keyword evidence="3" id="KW-1185">Reference proteome</keyword>
<protein>
    <submittedName>
        <fullName evidence="2">Uncharacterized protein</fullName>
    </submittedName>
</protein>
<sequence>DKAVDALSTIRPAEGIRVDVTKWLQGDSKHSYNRWRAHMPSRGAGTTANKPLKKEEVRALYLMEKYGNTLAQQDPARDSPLAPDRRRLA</sequence>
<accession>A0ABN7PIH6</accession>
<feature type="region of interest" description="Disordered" evidence="1">
    <location>
        <begin position="68"/>
        <end position="89"/>
    </location>
</feature>
<evidence type="ECO:0000313" key="3">
    <source>
        <dbReference type="Proteomes" id="UP001153148"/>
    </source>
</evidence>
<dbReference type="EMBL" id="CAJPIN010054838">
    <property type="protein sequence ID" value="CAG2066482.1"/>
    <property type="molecule type" value="Genomic_DNA"/>
</dbReference>
<proteinExistence type="predicted"/>
<feature type="non-terminal residue" evidence="2">
    <location>
        <position position="1"/>
    </location>
</feature>
<dbReference type="Proteomes" id="UP001153148">
    <property type="component" value="Unassembled WGS sequence"/>
</dbReference>